<dbReference type="Proteomes" id="UP001582793">
    <property type="component" value="Unassembled WGS sequence"/>
</dbReference>
<name>A0ABV5CM44_9ACTN</name>
<feature type="chain" id="PRO_5047105408" description="DUF3558 domain-containing protein" evidence="2">
    <location>
        <begin position="26"/>
        <end position="175"/>
    </location>
</feature>
<reference evidence="3 4" key="1">
    <citation type="submission" date="2024-04" db="EMBL/GenBank/DDBJ databases">
        <title>Polymorphospora sp. isolated from Baiyangdian Lake in Xiong'an New Area.</title>
        <authorList>
            <person name="Zhang X."/>
            <person name="Liu J."/>
        </authorList>
    </citation>
    <scope>NUCLEOTIDE SEQUENCE [LARGE SCALE GENOMIC DNA]</scope>
    <source>
        <strain evidence="3 4">2-325</strain>
    </source>
</reference>
<evidence type="ECO:0000313" key="4">
    <source>
        <dbReference type="Proteomes" id="UP001582793"/>
    </source>
</evidence>
<evidence type="ECO:0000313" key="3">
    <source>
        <dbReference type="EMBL" id="MFB6393074.1"/>
    </source>
</evidence>
<gene>
    <name evidence="3" type="ORF">AAFH96_08110</name>
</gene>
<evidence type="ECO:0000256" key="1">
    <source>
        <dbReference type="SAM" id="MobiDB-lite"/>
    </source>
</evidence>
<dbReference type="PROSITE" id="PS51257">
    <property type="entry name" value="PROKAR_LIPOPROTEIN"/>
    <property type="match status" value="1"/>
</dbReference>
<keyword evidence="2" id="KW-0732">Signal</keyword>
<keyword evidence="4" id="KW-1185">Reference proteome</keyword>
<comment type="caution">
    <text evidence="3">The sequence shown here is derived from an EMBL/GenBank/DDBJ whole genome shotgun (WGS) entry which is preliminary data.</text>
</comment>
<dbReference type="EMBL" id="JBCGDC010000016">
    <property type="protein sequence ID" value="MFB6393074.1"/>
    <property type="molecule type" value="Genomic_DNA"/>
</dbReference>
<protein>
    <recommendedName>
        <fullName evidence="5">DUF3558 domain-containing protein</fullName>
    </recommendedName>
</protein>
<feature type="signal peptide" evidence="2">
    <location>
        <begin position="1"/>
        <end position="25"/>
    </location>
</feature>
<sequence>MRKTLSLLGLTALVLAGTLGCGSSAPQVPVAEPSVTSPLDEPTVEETSGEPPAAELPDPCALLPKPEAETLADAKLEDPVPIRETCTYTGAPTGPTAQVEVFVGDGAKKMLDIDRELGHEFTALSGIGDEAHLENGVVFFSKGGVWVAIRLVRLTDDAENNKRLEQAARSAAGRL</sequence>
<feature type="region of interest" description="Disordered" evidence="1">
    <location>
        <begin position="25"/>
        <end position="58"/>
    </location>
</feature>
<evidence type="ECO:0000256" key="2">
    <source>
        <dbReference type="SAM" id="SignalP"/>
    </source>
</evidence>
<accession>A0ABV5CM44</accession>
<organism evidence="3 4">
    <name type="scientific">Polymorphospora lycopeni</name>
    <dbReference type="NCBI Taxonomy" id="3140240"/>
    <lineage>
        <taxon>Bacteria</taxon>
        <taxon>Bacillati</taxon>
        <taxon>Actinomycetota</taxon>
        <taxon>Actinomycetes</taxon>
        <taxon>Micromonosporales</taxon>
        <taxon>Micromonosporaceae</taxon>
        <taxon>Polymorphospora</taxon>
    </lineage>
</organism>
<evidence type="ECO:0008006" key="5">
    <source>
        <dbReference type="Google" id="ProtNLM"/>
    </source>
</evidence>
<proteinExistence type="predicted"/>
<dbReference type="RefSeq" id="WP_364210400.1">
    <property type="nucleotide sequence ID" value="NZ_JBCGDC010000016.1"/>
</dbReference>